<reference evidence="4 5" key="3">
    <citation type="submission" date="2019-03" db="EMBL/GenBank/DDBJ databases">
        <title>Genomic Encyclopedia of Type Strains, Phase IV (KMG-IV): sequencing the most valuable type-strain genomes for metagenomic binning, comparative biology and taxonomic classification.</title>
        <authorList>
            <person name="Goeker M."/>
        </authorList>
    </citation>
    <scope>NUCLEOTIDE SEQUENCE [LARGE SCALE GENOMIC DNA]</scope>
    <source>
        <strain evidence="4 5">DSM 103236</strain>
    </source>
</reference>
<name>A0A4R2HLT4_9SPHI</name>
<dbReference type="PANTHER" id="PTHR43566">
    <property type="entry name" value="CONSERVED PROTEIN"/>
    <property type="match status" value="1"/>
</dbReference>
<dbReference type="Proteomes" id="UP000295684">
    <property type="component" value="Unassembled WGS sequence"/>
</dbReference>
<dbReference type="EMBL" id="BMJO01000001">
    <property type="protein sequence ID" value="GGE43988.1"/>
    <property type="molecule type" value="Genomic_DNA"/>
</dbReference>
<evidence type="ECO:0000259" key="2">
    <source>
        <dbReference type="Pfam" id="PF13635"/>
    </source>
</evidence>
<dbReference type="CDD" id="cd00009">
    <property type="entry name" value="AAA"/>
    <property type="match status" value="1"/>
</dbReference>
<feature type="domain" description="AAA" evidence="1">
    <location>
        <begin position="18"/>
        <end position="142"/>
    </location>
</feature>
<dbReference type="InterPro" id="IPR027417">
    <property type="entry name" value="P-loop_NTPase"/>
</dbReference>
<dbReference type="SUPFAM" id="SSF52540">
    <property type="entry name" value="P-loop containing nucleoside triphosphate hydrolases"/>
    <property type="match status" value="1"/>
</dbReference>
<proteinExistence type="predicted"/>
<dbReference type="Proteomes" id="UP000622648">
    <property type="component" value="Unassembled WGS sequence"/>
</dbReference>
<gene>
    <name evidence="4" type="ORF">EV200_101292</name>
    <name evidence="3" type="ORF">GCM10011413_07570</name>
</gene>
<accession>A0A4R2HLT4</accession>
<reference evidence="6" key="2">
    <citation type="journal article" date="2019" name="Int. J. Syst. Evol. Microbiol.">
        <title>The Global Catalogue of Microorganisms (GCM) 10K type strain sequencing project: providing services to taxonomists for standard genome sequencing and annotation.</title>
        <authorList>
            <consortium name="The Broad Institute Genomics Platform"/>
            <consortium name="The Broad Institute Genome Sequencing Center for Infectious Disease"/>
            <person name="Wu L."/>
            <person name="Ma J."/>
        </authorList>
    </citation>
    <scope>NUCLEOTIDE SEQUENCE [LARGE SCALE GENOMIC DNA]</scope>
    <source>
        <strain evidence="6">CGMCC 1.15644</strain>
    </source>
</reference>
<dbReference type="InterPro" id="IPR041682">
    <property type="entry name" value="AAA_14"/>
</dbReference>
<feature type="domain" description="DUF4143" evidence="2">
    <location>
        <begin position="186"/>
        <end position="343"/>
    </location>
</feature>
<dbReference type="InterPro" id="IPR025420">
    <property type="entry name" value="DUF4143"/>
</dbReference>
<protein>
    <submittedName>
        <fullName evidence="3">ATPase</fullName>
    </submittedName>
</protein>
<comment type="caution">
    <text evidence="4">The sequence shown here is derived from an EMBL/GenBank/DDBJ whole genome shotgun (WGS) entry which is preliminary data.</text>
</comment>
<dbReference type="EMBL" id="SLWO01000001">
    <property type="protein sequence ID" value="TCO30853.1"/>
    <property type="molecule type" value="Genomic_DNA"/>
</dbReference>
<evidence type="ECO:0000313" key="4">
    <source>
        <dbReference type="EMBL" id="TCO30853.1"/>
    </source>
</evidence>
<dbReference type="Pfam" id="PF13635">
    <property type="entry name" value="DUF4143"/>
    <property type="match status" value="1"/>
</dbReference>
<keyword evidence="6" id="KW-1185">Reference proteome</keyword>
<reference evidence="3" key="4">
    <citation type="submission" date="2024-05" db="EMBL/GenBank/DDBJ databases">
        <authorList>
            <person name="Sun Q."/>
            <person name="Zhou Y."/>
        </authorList>
    </citation>
    <scope>NUCLEOTIDE SEQUENCE</scope>
    <source>
        <strain evidence="3">CGMCC 1.15644</strain>
    </source>
</reference>
<evidence type="ECO:0000259" key="1">
    <source>
        <dbReference type="Pfam" id="PF13173"/>
    </source>
</evidence>
<dbReference type="Gene3D" id="3.40.50.300">
    <property type="entry name" value="P-loop containing nucleotide triphosphate hydrolases"/>
    <property type="match status" value="1"/>
</dbReference>
<organism evidence="4 5">
    <name type="scientific">Pedobacter psychrotolerans</name>
    <dbReference type="NCBI Taxonomy" id="1843235"/>
    <lineage>
        <taxon>Bacteria</taxon>
        <taxon>Pseudomonadati</taxon>
        <taxon>Bacteroidota</taxon>
        <taxon>Sphingobacteriia</taxon>
        <taxon>Sphingobacteriales</taxon>
        <taxon>Sphingobacteriaceae</taxon>
        <taxon>Pedobacter</taxon>
    </lineage>
</organism>
<dbReference type="RefSeq" id="WP_132529037.1">
    <property type="nucleotide sequence ID" value="NZ_BMJO01000001.1"/>
</dbReference>
<dbReference type="AlphaFoldDB" id="A0A4R2HLT4"/>
<evidence type="ECO:0000313" key="5">
    <source>
        <dbReference type="Proteomes" id="UP000295684"/>
    </source>
</evidence>
<dbReference type="Pfam" id="PF13173">
    <property type="entry name" value="AAA_14"/>
    <property type="match status" value="1"/>
</dbReference>
<sequence length="401" mass="45634">MIERLIKQKIIKGLKSVPIVALLGPRQVGKTTLAFQISGEFSDKKTSYLDLELDTDINKLQDSESYLKRFENVILIIDEVQRKPDLFPNLRGIVDLRRRAGEQAGHFLLLGSASRDLLQLSSETLAGRIRYIELTPFNALEIYNHDPLGFSVEKLWFRGGFPGSFLAIDAEESWEWLNDFISTYVERDIPLMGPSIPANRLKRFWSMLAHFNGQQVVYTDLAKSLEVSHPTVKLYLDVLTDFYMVRQLQPWAGNTKKRLVKSPKIYIRDTGILHKLLNISSLEDLLGNPSLGSSWEGFVVENIINQLSSKWQYSYYRSATQTEIDLVLEGPNHKIWAVEVKRSASPKIKKGFHIACEDIGATAKFVVYSGTERYPLPNNTEAIGLIEFLQLLNKDSDQDPV</sequence>
<reference evidence="3" key="1">
    <citation type="journal article" date="2014" name="Int. J. Syst. Evol. Microbiol.">
        <title>Complete genome of a new Firmicutes species belonging to the dominant human colonic microbiota ('Ruminococcus bicirculans') reveals two chromosomes and a selective capacity to utilize plant glucans.</title>
        <authorList>
            <consortium name="NISC Comparative Sequencing Program"/>
            <person name="Wegmann U."/>
            <person name="Louis P."/>
            <person name="Goesmann A."/>
            <person name="Henrissat B."/>
            <person name="Duncan S.H."/>
            <person name="Flint H.J."/>
        </authorList>
    </citation>
    <scope>NUCLEOTIDE SEQUENCE</scope>
    <source>
        <strain evidence="3">CGMCC 1.15644</strain>
    </source>
</reference>
<dbReference type="OrthoDB" id="9778168at2"/>
<dbReference type="PANTHER" id="PTHR43566:SF2">
    <property type="entry name" value="DUF4143 DOMAIN-CONTAINING PROTEIN"/>
    <property type="match status" value="1"/>
</dbReference>
<evidence type="ECO:0000313" key="3">
    <source>
        <dbReference type="EMBL" id="GGE43988.1"/>
    </source>
</evidence>
<evidence type="ECO:0000313" key="6">
    <source>
        <dbReference type="Proteomes" id="UP000622648"/>
    </source>
</evidence>